<dbReference type="CDD" id="cd14687">
    <property type="entry name" value="bZIP_ATF2"/>
    <property type="match status" value="1"/>
</dbReference>
<dbReference type="Gene3D" id="1.20.5.170">
    <property type="match status" value="1"/>
</dbReference>
<keyword evidence="5" id="KW-0539">Nucleus</keyword>
<keyword evidence="4" id="KW-0804">Transcription</keyword>
<feature type="region of interest" description="Disordered" evidence="7">
    <location>
        <begin position="53"/>
        <end position="107"/>
    </location>
</feature>
<dbReference type="AlphaFoldDB" id="A0A9P6XG42"/>
<organism evidence="9 10">
    <name type="scientific">Rhizopus oryzae</name>
    <name type="common">Mucormycosis agent</name>
    <name type="synonym">Rhizopus arrhizus var. delemar</name>
    <dbReference type="NCBI Taxonomy" id="64495"/>
    <lineage>
        <taxon>Eukaryota</taxon>
        <taxon>Fungi</taxon>
        <taxon>Fungi incertae sedis</taxon>
        <taxon>Mucoromycota</taxon>
        <taxon>Mucoromycotina</taxon>
        <taxon>Mucoromycetes</taxon>
        <taxon>Mucorales</taxon>
        <taxon>Mucorineae</taxon>
        <taxon>Rhizopodaceae</taxon>
        <taxon>Rhizopus</taxon>
    </lineage>
</organism>
<dbReference type="InterPro" id="IPR002112">
    <property type="entry name" value="Leuzip_Jun"/>
</dbReference>
<sequence>MNNTIQNRFSSEMHFLNIQQPQQFIEDNTFYNHLIPSERQVMIEQSINYQQNSSESFPTPFNYTSHRTSLSNDKQTPTDMMTASRRYTEGSLSKYGSNKKKTSTDDQQRRQFLERNRIAALKCRQRKKQWLADLQHRVEFLTNDNEQLQTQAILLREELISLKTLLLAHKDCKVAQSNGINLNAIQNISSLQ</sequence>
<dbReference type="EMBL" id="JAANQT010000238">
    <property type="protein sequence ID" value="KAG1312893.1"/>
    <property type="molecule type" value="Genomic_DNA"/>
</dbReference>
<dbReference type="PROSITE" id="PS50217">
    <property type="entry name" value="BZIP"/>
    <property type="match status" value="1"/>
</dbReference>
<comment type="subcellular location">
    <subcellularLocation>
        <location evidence="1">Nucleus</location>
    </subcellularLocation>
</comment>
<dbReference type="InterPro" id="IPR051027">
    <property type="entry name" value="bZIP_transcription_factors"/>
</dbReference>
<proteinExistence type="predicted"/>
<reference evidence="9" key="1">
    <citation type="journal article" date="2020" name="Microb. Genom.">
        <title>Genetic diversity of clinical and environmental Mucorales isolates obtained from an investigation of mucormycosis cases among solid organ transplant recipients.</title>
        <authorList>
            <person name="Nguyen M.H."/>
            <person name="Kaul D."/>
            <person name="Muto C."/>
            <person name="Cheng S.J."/>
            <person name="Richter R.A."/>
            <person name="Bruno V.M."/>
            <person name="Liu G."/>
            <person name="Beyhan S."/>
            <person name="Sundermann A.J."/>
            <person name="Mounaud S."/>
            <person name="Pasculle A.W."/>
            <person name="Nierman W.C."/>
            <person name="Driscoll E."/>
            <person name="Cumbie R."/>
            <person name="Clancy C.J."/>
            <person name="Dupont C.L."/>
        </authorList>
    </citation>
    <scope>NUCLEOTIDE SEQUENCE</scope>
    <source>
        <strain evidence="9">GL11</strain>
    </source>
</reference>
<dbReference type="Pfam" id="PF00170">
    <property type="entry name" value="bZIP_1"/>
    <property type="match status" value="1"/>
</dbReference>
<evidence type="ECO:0000256" key="4">
    <source>
        <dbReference type="ARBA" id="ARBA00023163"/>
    </source>
</evidence>
<keyword evidence="10" id="KW-1185">Reference proteome</keyword>
<dbReference type="PRINTS" id="PR00043">
    <property type="entry name" value="LEUZIPPRJUN"/>
</dbReference>
<dbReference type="GO" id="GO:0003700">
    <property type="term" value="F:DNA-binding transcription factor activity"/>
    <property type="evidence" value="ECO:0007669"/>
    <property type="project" value="InterPro"/>
</dbReference>
<feature type="compositionally biased region" description="Polar residues" evidence="7">
    <location>
        <begin position="53"/>
        <end position="81"/>
    </location>
</feature>
<dbReference type="FunFam" id="1.20.5.170:FF:000053">
    <property type="entry name" value="BZIP transcription factor AtfA"/>
    <property type="match status" value="1"/>
</dbReference>
<dbReference type="Proteomes" id="UP000716291">
    <property type="component" value="Unassembled WGS sequence"/>
</dbReference>
<comment type="caution">
    <text evidence="9">The sequence shown here is derived from an EMBL/GenBank/DDBJ whole genome shotgun (WGS) entry which is preliminary data.</text>
</comment>
<evidence type="ECO:0000256" key="1">
    <source>
        <dbReference type="ARBA" id="ARBA00004123"/>
    </source>
</evidence>
<keyword evidence="3" id="KW-0238">DNA-binding</keyword>
<dbReference type="GO" id="GO:0003677">
    <property type="term" value="F:DNA binding"/>
    <property type="evidence" value="ECO:0007669"/>
    <property type="project" value="UniProtKB-KW"/>
</dbReference>
<gene>
    <name evidence="9" type="ORF">G6F64_002667</name>
</gene>
<keyword evidence="2" id="KW-0805">Transcription regulation</keyword>
<evidence type="ECO:0000256" key="7">
    <source>
        <dbReference type="SAM" id="MobiDB-lite"/>
    </source>
</evidence>
<protein>
    <recommendedName>
        <fullName evidence="8">BZIP domain-containing protein</fullName>
    </recommendedName>
</protein>
<feature type="coiled-coil region" evidence="6">
    <location>
        <begin position="131"/>
        <end position="165"/>
    </location>
</feature>
<dbReference type="GO" id="GO:0005634">
    <property type="term" value="C:nucleus"/>
    <property type="evidence" value="ECO:0007669"/>
    <property type="project" value="UniProtKB-SubCell"/>
</dbReference>
<dbReference type="InterPro" id="IPR004827">
    <property type="entry name" value="bZIP"/>
</dbReference>
<feature type="domain" description="BZIP" evidence="8">
    <location>
        <begin position="106"/>
        <end position="169"/>
    </location>
</feature>
<keyword evidence="6" id="KW-0175">Coiled coil</keyword>
<evidence type="ECO:0000256" key="6">
    <source>
        <dbReference type="SAM" id="Coils"/>
    </source>
</evidence>
<evidence type="ECO:0000256" key="3">
    <source>
        <dbReference type="ARBA" id="ARBA00023125"/>
    </source>
</evidence>
<evidence type="ECO:0000259" key="8">
    <source>
        <dbReference type="PROSITE" id="PS50217"/>
    </source>
</evidence>
<evidence type="ECO:0000313" key="10">
    <source>
        <dbReference type="Proteomes" id="UP000716291"/>
    </source>
</evidence>
<accession>A0A9P6XG42</accession>
<name>A0A9P6XG42_RHIOR</name>
<dbReference type="SUPFAM" id="SSF57959">
    <property type="entry name" value="Leucine zipper domain"/>
    <property type="match status" value="1"/>
</dbReference>
<dbReference type="OrthoDB" id="295274at2759"/>
<dbReference type="PANTHER" id="PTHR19304">
    <property type="entry name" value="CYCLIC-AMP RESPONSE ELEMENT BINDING PROTEIN"/>
    <property type="match status" value="1"/>
</dbReference>
<evidence type="ECO:0000256" key="2">
    <source>
        <dbReference type="ARBA" id="ARBA00023015"/>
    </source>
</evidence>
<evidence type="ECO:0000313" key="9">
    <source>
        <dbReference type="EMBL" id="KAG1312893.1"/>
    </source>
</evidence>
<dbReference type="InterPro" id="IPR046347">
    <property type="entry name" value="bZIP_sf"/>
</dbReference>
<dbReference type="SMART" id="SM00338">
    <property type="entry name" value="BRLZ"/>
    <property type="match status" value="1"/>
</dbReference>
<evidence type="ECO:0000256" key="5">
    <source>
        <dbReference type="ARBA" id="ARBA00023242"/>
    </source>
</evidence>